<accession>A0A6B0SK91</accession>
<dbReference type="Pfam" id="PF13360">
    <property type="entry name" value="PQQ_2"/>
    <property type="match status" value="2"/>
</dbReference>
<dbReference type="Gene3D" id="2.130.10.10">
    <property type="entry name" value="YVTN repeat-like/Quinoprotein amine dehydrogenase"/>
    <property type="match status" value="1"/>
</dbReference>
<feature type="domain" description="Pyrrolo-quinoline quinone repeat" evidence="2">
    <location>
        <begin position="291"/>
        <end position="394"/>
    </location>
</feature>
<gene>
    <name evidence="3" type="ORF">GRX66_13690</name>
</gene>
<feature type="domain" description="Pyrrolo-quinoline quinone repeat" evidence="2">
    <location>
        <begin position="145"/>
        <end position="283"/>
    </location>
</feature>
<organism evidence="3 4">
    <name type="scientific">Halobacterium bonnevillei</name>
    <dbReference type="NCBI Taxonomy" id="2692200"/>
    <lineage>
        <taxon>Archaea</taxon>
        <taxon>Methanobacteriati</taxon>
        <taxon>Methanobacteriota</taxon>
        <taxon>Stenosarchaea group</taxon>
        <taxon>Halobacteria</taxon>
        <taxon>Halobacteriales</taxon>
        <taxon>Halobacteriaceae</taxon>
        <taxon>Halobacterium</taxon>
    </lineage>
</organism>
<evidence type="ECO:0000313" key="4">
    <source>
        <dbReference type="Proteomes" id="UP000471521"/>
    </source>
</evidence>
<dbReference type="InterPro" id="IPR006311">
    <property type="entry name" value="TAT_signal"/>
</dbReference>
<evidence type="ECO:0000313" key="3">
    <source>
        <dbReference type="EMBL" id="MXR21607.1"/>
    </source>
</evidence>
<evidence type="ECO:0000259" key="2">
    <source>
        <dbReference type="Pfam" id="PF13360"/>
    </source>
</evidence>
<evidence type="ECO:0000256" key="1">
    <source>
        <dbReference type="SAM" id="MobiDB-lite"/>
    </source>
</evidence>
<dbReference type="InterPro" id="IPR002372">
    <property type="entry name" value="PQQ_rpt_dom"/>
</dbReference>
<keyword evidence="4" id="KW-1185">Reference proteome</keyword>
<dbReference type="PROSITE" id="PS51257">
    <property type="entry name" value="PROKAR_LIPOPROTEIN"/>
    <property type="match status" value="1"/>
</dbReference>
<dbReference type="InterPro" id="IPR011047">
    <property type="entry name" value="Quinoprotein_ADH-like_sf"/>
</dbReference>
<proteinExistence type="predicted"/>
<comment type="caution">
    <text evidence="3">The sequence shown here is derived from an EMBL/GenBank/DDBJ whole genome shotgun (WGS) entry which is preliminary data.</text>
</comment>
<dbReference type="AlphaFoldDB" id="A0A6B0SK91"/>
<dbReference type="OrthoDB" id="145878at2157"/>
<dbReference type="PANTHER" id="PTHR34512:SF30">
    <property type="entry name" value="OUTER MEMBRANE PROTEIN ASSEMBLY FACTOR BAMB"/>
    <property type="match status" value="1"/>
</dbReference>
<protein>
    <submittedName>
        <fullName evidence="3">PQQ-binding-like beta-propeller repeat protein</fullName>
    </submittedName>
</protein>
<dbReference type="RefSeq" id="WP_201293024.1">
    <property type="nucleotide sequence ID" value="NZ_WUUU01000130.1"/>
</dbReference>
<dbReference type="InterPro" id="IPR015943">
    <property type="entry name" value="WD40/YVTN_repeat-like_dom_sf"/>
</dbReference>
<dbReference type="Gene3D" id="2.40.10.480">
    <property type="match status" value="1"/>
</dbReference>
<dbReference type="PANTHER" id="PTHR34512">
    <property type="entry name" value="CELL SURFACE PROTEIN"/>
    <property type="match status" value="1"/>
</dbReference>
<dbReference type="Proteomes" id="UP000471521">
    <property type="component" value="Unassembled WGS sequence"/>
</dbReference>
<feature type="region of interest" description="Disordered" evidence="1">
    <location>
        <begin position="31"/>
        <end position="52"/>
    </location>
</feature>
<dbReference type="EMBL" id="WUUU01000130">
    <property type="protein sequence ID" value="MXR21607.1"/>
    <property type="molecule type" value="Genomic_DNA"/>
</dbReference>
<name>A0A6B0SK91_9EURY</name>
<reference evidence="3 4" key="1">
    <citation type="submission" date="2019-12" db="EMBL/GenBank/DDBJ databases">
        <title>Isolation and characterization of three novel carbon monoxide-oxidizing members of Halobacteria from salione crusts and soils.</title>
        <authorList>
            <person name="Myers M.R."/>
            <person name="King G.M."/>
        </authorList>
    </citation>
    <scope>NUCLEOTIDE SEQUENCE [LARGE SCALE GENOMIC DNA]</scope>
    <source>
        <strain evidence="3 4">PCN9</strain>
    </source>
</reference>
<dbReference type="SUPFAM" id="SSF50998">
    <property type="entry name" value="Quinoprotein alcohol dehydrogenase-like"/>
    <property type="match status" value="1"/>
</dbReference>
<dbReference type="SMART" id="SM00564">
    <property type="entry name" value="PQQ"/>
    <property type="match status" value="4"/>
</dbReference>
<dbReference type="InterPro" id="IPR018391">
    <property type="entry name" value="PQQ_b-propeller_rpt"/>
</dbReference>
<dbReference type="PROSITE" id="PS51318">
    <property type="entry name" value="TAT"/>
    <property type="match status" value="1"/>
</dbReference>
<feature type="compositionally biased region" description="Basic and acidic residues" evidence="1">
    <location>
        <begin position="40"/>
        <end position="52"/>
    </location>
</feature>
<sequence>MPSRLTRSVSRRDALALVGAGSLSAVAGCSSLPWSSKGHAPPERRVPADWHPEPGEWPIRDYAYARTAHSPFASPPRDDPATAWTYEPDGSGVYSLVVADGSVFVRTDTKLVALTTDGDRRWEESRTATGQLQFVDGRLYDVETDSVTALRPDGSEEWSATLETGRHTVLERDGWVYLLSGDRIVRLHADTGAVVDETSTRASGPSTAGGPVYTGRHTMTAYDVRDGEFQQRWEASPDAAYERYGLSAVENGRLYRPEWTIAGSNDRDGRLSVYDTTDGSRLGGFPLEHTPRRPATDGERVYVSTSTVTASTLGQDGRLVALSLDADREWDFSPDASLQRPVVANDAVYVAPYHNHDAPLVAFDASTGDELWRRDVDAVSELAVAGETLYVAGDAVHAFRA</sequence>